<dbReference type="CDD" id="cd06558">
    <property type="entry name" value="crotonase-like"/>
    <property type="match status" value="1"/>
</dbReference>
<dbReference type="AlphaFoldDB" id="A0A2S2BSU1"/>
<organism evidence="7 8">
    <name type="scientific">Rhodococcus oxybenzonivorans</name>
    <dbReference type="NCBI Taxonomy" id="1990687"/>
    <lineage>
        <taxon>Bacteria</taxon>
        <taxon>Bacillati</taxon>
        <taxon>Actinomycetota</taxon>
        <taxon>Actinomycetes</taxon>
        <taxon>Mycobacteriales</taxon>
        <taxon>Nocardiaceae</taxon>
        <taxon>Rhodococcus</taxon>
    </lineage>
</organism>
<evidence type="ECO:0000256" key="5">
    <source>
        <dbReference type="ARBA" id="ARBA00023717"/>
    </source>
</evidence>
<evidence type="ECO:0000256" key="4">
    <source>
        <dbReference type="ARBA" id="ARBA00023709"/>
    </source>
</evidence>
<evidence type="ECO:0000313" key="7">
    <source>
        <dbReference type="EMBL" id="AWK71653.1"/>
    </source>
</evidence>
<keyword evidence="3" id="KW-0443">Lipid metabolism</keyword>
<comment type="catalytic activity">
    <reaction evidence="4">
        <text>a (3S)-3-hydroxyacyl-CoA = a (2E)-enoyl-CoA + H2O</text>
        <dbReference type="Rhea" id="RHEA:16105"/>
        <dbReference type="ChEBI" id="CHEBI:15377"/>
        <dbReference type="ChEBI" id="CHEBI:57318"/>
        <dbReference type="ChEBI" id="CHEBI:58856"/>
        <dbReference type="EC" id="4.2.1.17"/>
    </reaction>
</comment>
<dbReference type="Proteomes" id="UP000245711">
    <property type="component" value="Chromosome"/>
</dbReference>
<keyword evidence="3" id="KW-0276">Fatty acid metabolism</keyword>
<dbReference type="InterPro" id="IPR029045">
    <property type="entry name" value="ClpP/crotonase-like_dom_sf"/>
</dbReference>
<evidence type="ECO:0000256" key="1">
    <source>
        <dbReference type="ARBA" id="ARBA00002994"/>
    </source>
</evidence>
<dbReference type="InterPro" id="IPR018376">
    <property type="entry name" value="Enoyl-CoA_hyd/isom_CS"/>
</dbReference>
<dbReference type="GO" id="GO:0006631">
    <property type="term" value="P:fatty acid metabolic process"/>
    <property type="evidence" value="ECO:0007669"/>
    <property type="project" value="UniProtKB-KW"/>
</dbReference>
<dbReference type="Gene3D" id="3.90.226.10">
    <property type="entry name" value="2-enoyl-CoA Hydratase, Chain A, domain 1"/>
    <property type="match status" value="1"/>
</dbReference>
<dbReference type="PANTHER" id="PTHR43802">
    <property type="entry name" value="ENOYL-COA HYDRATASE"/>
    <property type="match status" value="1"/>
</dbReference>
<dbReference type="OrthoDB" id="3206737at2"/>
<dbReference type="KEGG" id="roz:CBI38_08655"/>
<reference evidence="7 8" key="1">
    <citation type="submission" date="2017-05" db="EMBL/GenBank/DDBJ databases">
        <title>Isolation of Rhodococcus sp. S2-17 biodegrading of BP-3.</title>
        <authorList>
            <person name="Lee Y."/>
            <person name="Kim K.H."/>
            <person name="Chun B.H."/>
            <person name="Jung H.S."/>
            <person name="Jeon C.O."/>
        </authorList>
    </citation>
    <scope>NUCLEOTIDE SEQUENCE [LARGE SCALE GENOMIC DNA]</scope>
    <source>
        <strain evidence="7 8">S2-17</strain>
    </source>
</reference>
<gene>
    <name evidence="7" type="ORF">CBI38_08655</name>
</gene>
<dbReference type="EMBL" id="CP021354">
    <property type="protein sequence ID" value="AWK71653.1"/>
    <property type="molecule type" value="Genomic_DNA"/>
</dbReference>
<dbReference type="SUPFAM" id="SSF52096">
    <property type="entry name" value="ClpP/crotonase"/>
    <property type="match status" value="1"/>
</dbReference>
<evidence type="ECO:0000256" key="3">
    <source>
        <dbReference type="ARBA" id="ARBA00022832"/>
    </source>
</evidence>
<dbReference type="PANTHER" id="PTHR43802:SF1">
    <property type="entry name" value="IP11341P-RELATED"/>
    <property type="match status" value="1"/>
</dbReference>
<name>A0A2S2BSU1_9NOCA</name>
<comment type="catalytic activity">
    <reaction evidence="5">
        <text>a 4-saturated-(3S)-3-hydroxyacyl-CoA = a (3E)-enoyl-CoA + H2O</text>
        <dbReference type="Rhea" id="RHEA:20724"/>
        <dbReference type="ChEBI" id="CHEBI:15377"/>
        <dbReference type="ChEBI" id="CHEBI:58521"/>
        <dbReference type="ChEBI" id="CHEBI:137480"/>
        <dbReference type="EC" id="4.2.1.17"/>
    </reaction>
</comment>
<proteinExistence type="inferred from homology"/>
<protein>
    <submittedName>
        <fullName evidence="7">Crotonase</fullName>
    </submittedName>
</protein>
<accession>A0A2S2BSU1</accession>
<dbReference type="Pfam" id="PF00378">
    <property type="entry name" value="ECH_1"/>
    <property type="match status" value="1"/>
</dbReference>
<comment type="similarity">
    <text evidence="2 6">Belongs to the enoyl-CoA hydratase/isomerase family.</text>
</comment>
<dbReference type="RefSeq" id="WP_109328117.1">
    <property type="nucleotide sequence ID" value="NZ_CP021354.1"/>
</dbReference>
<evidence type="ECO:0000313" key="8">
    <source>
        <dbReference type="Proteomes" id="UP000245711"/>
    </source>
</evidence>
<dbReference type="PROSITE" id="PS00166">
    <property type="entry name" value="ENOYL_COA_HYDRATASE"/>
    <property type="match status" value="1"/>
</dbReference>
<keyword evidence="8" id="KW-1185">Reference proteome</keyword>
<evidence type="ECO:0000256" key="2">
    <source>
        <dbReference type="ARBA" id="ARBA00005254"/>
    </source>
</evidence>
<comment type="function">
    <text evidence="1">Could possibly oxidize fatty acids using specific components.</text>
</comment>
<evidence type="ECO:0000256" key="6">
    <source>
        <dbReference type="RuleBase" id="RU003707"/>
    </source>
</evidence>
<sequence>MTTPTTTATVDTEYQHLRVEHRGPISWIVLDRPDKANALSNALLDEFSDALERLATTGGPVVGIRGEGKGFSAGYDIDQVGEYTTTKDPVSDRERLARNVNRYLAIWDHPKPVIAAVHGYCIAGATQMCVFTDLTIVAHDARIGEPAVPLGGGYIAPLWAPLVGPKRAKELAFIAGNSIDGDTAVEWGWANRAVPADTVVETVERLAAQIARVPSDLLRIKKLSVNRAMEAMGVRTAAQGGAEMDALLHLSPSVAQVRAFIAEVGLKAAIASYRAPVDAPLSTSSVPSGKATS</sequence>
<dbReference type="InterPro" id="IPR001753">
    <property type="entry name" value="Enoyl-CoA_hydra/iso"/>
</dbReference>
<dbReference type="GO" id="GO:0004300">
    <property type="term" value="F:enoyl-CoA hydratase activity"/>
    <property type="evidence" value="ECO:0007669"/>
    <property type="project" value="UniProtKB-EC"/>
</dbReference>